<dbReference type="Gene3D" id="3.30.40.10">
    <property type="entry name" value="Zinc/RING finger domain, C3HC4 (zinc finger)"/>
    <property type="match status" value="2"/>
</dbReference>
<evidence type="ECO:0000313" key="6">
    <source>
        <dbReference type="Proteomes" id="UP001152795"/>
    </source>
</evidence>
<dbReference type="GO" id="GO:0003714">
    <property type="term" value="F:transcription corepressor activity"/>
    <property type="evidence" value="ECO:0007669"/>
    <property type="project" value="InterPro"/>
</dbReference>
<keyword evidence="2" id="KW-0863">Zinc-finger</keyword>
<dbReference type="SUPFAM" id="SSF57903">
    <property type="entry name" value="FYVE/PHD zinc finger"/>
    <property type="match status" value="2"/>
</dbReference>
<dbReference type="InterPro" id="IPR019786">
    <property type="entry name" value="Zinc_finger_PHD-type_CS"/>
</dbReference>
<feature type="region of interest" description="Disordered" evidence="4">
    <location>
        <begin position="910"/>
        <end position="929"/>
    </location>
</feature>
<dbReference type="PROSITE" id="PS50006">
    <property type="entry name" value="FHA_DOMAIN"/>
    <property type="match status" value="1"/>
</dbReference>
<dbReference type="Proteomes" id="UP001152795">
    <property type="component" value="Unassembled WGS sequence"/>
</dbReference>
<dbReference type="InterPro" id="IPR013083">
    <property type="entry name" value="Znf_RING/FYVE/PHD"/>
</dbReference>
<organism evidence="5 6">
    <name type="scientific">Paramuricea clavata</name>
    <name type="common">Red gorgonian</name>
    <name type="synonym">Violescent sea-whip</name>
    <dbReference type="NCBI Taxonomy" id="317549"/>
    <lineage>
        <taxon>Eukaryota</taxon>
        <taxon>Metazoa</taxon>
        <taxon>Cnidaria</taxon>
        <taxon>Anthozoa</taxon>
        <taxon>Octocorallia</taxon>
        <taxon>Malacalcyonacea</taxon>
        <taxon>Plexauridae</taxon>
        <taxon>Paramuricea</taxon>
    </lineage>
</organism>
<dbReference type="InterPro" id="IPR001965">
    <property type="entry name" value="Znf_PHD"/>
</dbReference>
<evidence type="ECO:0000313" key="5">
    <source>
        <dbReference type="EMBL" id="CAB3980349.1"/>
    </source>
</evidence>
<dbReference type="InterPro" id="IPR019787">
    <property type="entry name" value="Znf_PHD-finger"/>
</dbReference>
<proteinExistence type="predicted"/>
<name>A0A7D9HBB6_PARCT</name>
<dbReference type="Pfam" id="PF16737">
    <property type="entry name" value="PHF12_MRG_bd"/>
    <property type="match status" value="1"/>
</dbReference>
<dbReference type="EMBL" id="CACRXK020000282">
    <property type="protein sequence ID" value="CAB3980349.1"/>
    <property type="molecule type" value="Genomic_DNA"/>
</dbReference>
<feature type="region of interest" description="Disordered" evidence="4">
    <location>
        <begin position="26"/>
        <end position="45"/>
    </location>
</feature>
<feature type="region of interest" description="Disordered" evidence="4">
    <location>
        <begin position="711"/>
        <end position="732"/>
    </location>
</feature>
<dbReference type="PROSITE" id="PS01359">
    <property type="entry name" value="ZF_PHD_1"/>
    <property type="match status" value="1"/>
</dbReference>
<feature type="compositionally biased region" description="Basic and acidic residues" evidence="4">
    <location>
        <begin position="910"/>
        <end position="928"/>
    </location>
</feature>
<comment type="caution">
    <text evidence="5">The sequence shown here is derived from an EMBL/GenBank/DDBJ whole genome shotgun (WGS) entry which is preliminary data.</text>
</comment>
<dbReference type="CDD" id="cd15533">
    <property type="entry name" value="PHD1_PHF12"/>
    <property type="match status" value="1"/>
</dbReference>
<dbReference type="Pfam" id="PF00628">
    <property type="entry name" value="PHD"/>
    <property type="match status" value="2"/>
</dbReference>
<gene>
    <name evidence="5" type="ORF">PACLA_8A012905</name>
</gene>
<dbReference type="GO" id="GO:0008270">
    <property type="term" value="F:zinc ion binding"/>
    <property type="evidence" value="ECO:0007669"/>
    <property type="project" value="UniProtKB-KW"/>
</dbReference>
<dbReference type="CDD" id="cd15534">
    <property type="entry name" value="PHD2_PHF12_Rco1"/>
    <property type="match status" value="1"/>
</dbReference>
<feature type="compositionally biased region" description="Low complexity" evidence="4">
    <location>
        <begin position="680"/>
        <end position="699"/>
    </location>
</feature>
<protein>
    <submittedName>
        <fullName evidence="5">PHD finger 12</fullName>
    </submittedName>
</protein>
<dbReference type="InterPro" id="IPR000253">
    <property type="entry name" value="FHA_dom"/>
</dbReference>
<keyword evidence="3" id="KW-0862">Zinc</keyword>
<dbReference type="SUPFAM" id="SSF49879">
    <property type="entry name" value="SMAD/FHA domain"/>
    <property type="match status" value="1"/>
</dbReference>
<dbReference type="PANTHER" id="PTHR46309">
    <property type="entry name" value="PHD FINGER PROTEIN 12"/>
    <property type="match status" value="1"/>
</dbReference>
<feature type="region of interest" description="Disordered" evidence="4">
    <location>
        <begin position="396"/>
        <end position="426"/>
    </location>
</feature>
<dbReference type="InterPro" id="IPR031966">
    <property type="entry name" value="PHF12_MRG-bd"/>
</dbReference>
<evidence type="ECO:0000256" key="1">
    <source>
        <dbReference type="ARBA" id="ARBA00022723"/>
    </source>
</evidence>
<dbReference type="Gene3D" id="6.10.20.60">
    <property type="entry name" value="PHD finger protein 12"/>
    <property type="match status" value="1"/>
</dbReference>
<dbReference type="Gene3D" id="2.60.200.20">
    <property type="match status" value="1"/>
</dbReference>
<dbReference type="GO" id="GO:0070822">
    <property type="term" value="C:Sin3-type complex"/>
    <property type="evidence" value="ECO:0007669"/>
    <property type="project" value="TreeGrafter"/>
</dbReference>
<dbReference type="Pfam" id="PF00498">
    <property type="entry name" value="FHA"/>
    <property type="match status" value="1"/>
</dbReference>
<dbReference type="InterPro" id="IPR011011">
    <property type="entry name" value="Znf_FYVE_PHD"/>
</dbReference>
<dbReference type="OrthoDB" id="1919692at2759"/>
<evidence type="ECO:0000256" key="3">
    <source>
        <dbReference type="ARBA" id="ARBA00022833"/>
    </source>
</evidence>
<dbReference type="SMART" id="SM00249">
    <property type="entry name" value="PHD"/>
    <property type="match status" value="2"/>
</dbReference>
<evidence type="ECO:0000256" key="2">
    <source>
        <dbReference type="ARBA" id="ARBA00022771"/>
    </source>
</evidence>
<feature type="region of interest" description="Disordered" evidence="4">
    <location>
        <begin position="675"/>
        <end position="699"/>
    </location>
</feature>
<dbReference type="AlphaFoldDB" id="A0A7D9HBB6"/>
<dbReference type="FunFam" id="3.30.40.10:FF:000164">
    <property type="entry name" value="PHD finger protein 12"/>
    <property type="match status" value="1"/>
</dbReference>
<sequence length="1004" mass="108802">MDQYEDLDPEGSCFAQIQALVQSEFGETKQAAKSEKESRKPGRSVNHDCCDSCGEGGDLLCCDQCPCAFHLTCCDPPLEEDDIPTGEWLCNECKSLPLENGIGNKAGKDQPISNEHSKIKKDQNDKISYPFQTLVKMSSGKNPSTFTLPPELTCHTYFPGDRKRKLETEEKVSSTGTKSDKKDSDFDEGCHLDKLCFACSKTSRNSLYGDLIECDFCPLSFHTNCLQPPLTNRPPGMWMCPNHAEHAEPGLKDPRFSRRLKAYDELRNNISQHTIKMDFLDRVHRLRSHPDFDRKQESWKRKRLTLVPESIKWHYKNPPFQQLPEHIQDSVKPLPPYRVPVTPPKSSEQEEWLKSVVSLQCDIAKHLASLSVPKPQDGVKKTVKAVISGTTNHVISNNKIPSQTPNNCSNSTETKTPKTLNLNSTSSINTSTAKTVTTTKPNTVAAKVVTSSSTNSAHTSTVTSFSRVVTTHTVTSGGKTLTKPITILYASPSKNLTQQNGVSSNMTKHLNNTKPIAKVEGNVKKPIVQQPGAKTALQNSNIKTTVAQNANIKSPTVQNSKANLILSPSSKNSTLQSSSVNSVKATVKGDLKTLSNGPVTKPRTIGETTAVKPRTIGETTKAVSVSPPGTNSPRTMSVVGTVSTGLNSGSGATKVIVLTNTGGGNIIKSIANTTTSTQRTVGSSGTHGNSGSTTTVTSPSVQRIVVQSSPQKGLVNGGGPNNGPSVTPTSQAASPVSTICAVSGLDTIQESELSKLDPRLVHVLAYQRLQQLITQTTSKVNPTNSTVARKISFNSSKETVVLPQNVPRGKAMAVLCPMHGEGTSCPMIYKTLNIGQGPDMDVCLRNYGYCNYLSDKHCSIFYDEATKQYELLNYSEHGTYVDNVLYSCDFSDKPHRTCVTSARKLDPSRLSKDKLLGDRKPGSKESASRRTAGFGIQLVTRPCNCSASSSTLIGGSGAGWEGTATLHHGSYVKMGCLQFVFSIVNQAGKFDATRKIKTMKNEKL</sequence>
<dbReference type="InterPro" id="IPR008984">
    <property type="entry name" value="SMAD_FHA_dom_sf"/>
</dbReference>
<dbReference type="PROSITE" id="PS50016">
    <property type="entry name" value="ZF_PHD_2"/>
    <property type="match status" value="2"/>
</dbReference>
<dbReference type="GO" id="GO:0000122">
    <property type="term" value="P:negative regulation of transcription by RNA polymerase II"/>
    <property type="evidence" value="ECO:0007669"/>
    <property type="project" value="TreeGrafter"/>
</dbReference>
<dbReference type="InterPro" id="IPR038098">
    <property type="entry name" value="PHF12_MRG-bd_sf"/>
</dbReference>
<evidence type="ECO:0000256" key="4">
    <source>
        <dbReference type="SAM" id="MobiDB-lite"/>
    </source>
</evidence>
<dbReference type="InterPro" id="IPR042163">
    <property type="entry name" value="PHF12"/>
</dbReference>
<feature type="compositionally biased region" description="Polar residues" evidence="4">
    <location>
        <begin position="396"/>
        <end position="418"/>
    </location>
</feature>
<accession>A0A7D9HBB6</accession>
<keyword evidence="1" id="KW-0479">Metal-binding</keyword>
<keyword evidence="6" id="KW-1185">Reference proteome</keyword>
<reference evidence="5" key="1">
    <citation type="submission" date="2020-04" db="EMBL/GenBank/DDBJ databases">
        <authorList>
            <person name="Alioto T."/>
            <person name="Alioto T."/>
            <person name="Gomez Garrido J."/>
        </authorList>
    </citation>
    <scope>NUCLEOTIDE SEQUENCE</scope>
    <source>
        <strain evidence="5">A484AB</strain>
    </source>
</reference>
<dbReference type="CDD" id="cd22703">
    <property type="entry name" value="FHA_PHF12"/>
    <property type="match status" value="1"/>
</dbReference>
<dbReference type="PANTHER" id="PTHR46309:SF1">
    <property type="entry name" value="PHD FINGER PROTEIN 12"/>
    <property type="match status" value="1"/>
</dbReference>